<protein>
    <recommendedName>
        <fullName evidence="1">Glycosyltransferase 2-like domain-containing protein</fullName>
    </recommendedName>
</protein>
<accession>A0A2T4IV05</accession>
<dbReference type="InterPro" id="IPR001173">
    <property type="entry name" value="Glyco_trans_2-like"/>
</dbReference>
<evidence type="ECO:0000313" key="3">
    <source>
        <dbReference type="Proteomes" id="UP000240259"/>
    </source>
</evidence>
<organism evidence="2 3">
    <name type="scientific">Mesorhizobium helmanticense</name>
    <dbReference type="NCBI Taxonomy" id="1776423"/>
    <lineage>
        <taxon>Bacteria</taxon>
        <taxon>Pseudomonadati</taxon>
        <taxon>Pseudomonadota</taxon>
        <taxon>Alphaproteobacteria</taxon>
        <taxon>Hyphomicrobiales</taxon>
        <taxon>Phyllobacteriaceae</taxon>
        <taxon>Mesorhizobium</taxon>
    </lineage>
</organism>
<comment type="caution">
    <text evidence="2">The sequence shown here is derived from an EMBL/GenBank/DDBJ whole genome shotgun (WGS) entry which is preliminary data.</text>
</comment>
<dbReference type="RefSeq" id="WP_107649969.1">
    <property type="nucleotide sequence ID" value="NZ_PZJX01000028.1"/>
</dbReference>
<dbReference type="PANTHER" id="PTHR43685:SF11">
    <property type="entry name" value="GLYCOSYLTRANSFERASE TAGX-RELATED"/>
    <property type="match status" value="1"/>
</dbReference>
<gene>
    <name evidence="2" type="ORF">C9427_15340</name>
</gene>
<dbReference type="InterPro" id="IPR029044">
    <property type="entry name" value="Nucleotide-diphossugar_trans"/>
</dbReference>
<dbReference type="SUPFAM" id="SSF53448">
    <property type="entry name" value="Nucleotide-diphospho-sugar transferases"/>
    <property type="match status" value="2"/>
</dbReference>
<name>A0A2T4IV05_9HYPH</name>
<dbReference type="Gene3D" id="3.40.50.2000">
    <property type="entry name" value="Glycogen Phosphorylase B"/>
    <property type="match status" value="2"/>
</dbReference>
<dbReference type="EMBL" id="PZJX01000028">
    <property type="protein sequence ID" value="PTE09467.1"/>
    <property type="molecule type" value="Genomic_DNA"/>
</dbReference>
<reference evidence="2 3" key="1">
    <citation type="submission" date="2018-03" db="EMBL/GenBank/DDBJ databases">
        <title>Genome sequence of the symbiotic type strain Mesorhizobium helmanticense CSLC115NT isolated from Lotus corniculatus nodules.</title>
        <authorList>
            <person name="Sannazzaro A.I."/>
            <person name="Torres Tejerizo G.A."/>
            <person name="Dip D."/>
            <person name="Caballero M."/>
            <person name="Pistorio M."/>
            <person name="Estrella M.J."/>
        </authorList>
    </citation>
    <scope>NUCLEOTIDE SEQUENCE [LARGE SCALE GENOMIC DNA]</scope>
    <source>
        <strain evidence="2 3">CSLC115N</strain>
    </source>
</reference>
<dbReference type="SUPFAM" id="SSF53756">
    <property type="entry name" value="UDP-Glycosyltransferase/glycogen phosphorylase"/>
    <property type="match status" value="1"/>
</dbReference>
<dbReference type="Proteomes" id="UP000240259">
    <property type="component" value="Unassembled WGS sequence"/>
</dbReference>
<dbReference type="SUPFAM" id="SSF53335">
    <property type="entry name" value="S-adenosyl-L-methionine-dependent methyltransferases"/>
    <property type="match status" value="1"/>
</dbReference>
<dbReference type="Pfam" id="PF13578">
    <property type="entry name" value="Methyltransf_24"/>
    <property type="match status" value="1"/>
</dbReference>
<feature type="domain" description="Glycosyltransferase 2-like" evidence="1">
    <location>
        <begin position="519"/>
        <end position="625"/>
    </location>
</feature>
<proteinExistence type="predicted"/>
<dbReference type="Gene3D" id="3.90.550.10">
    <property type="entry name" value="Spore Coat Polysaccharide Biosynthesis Protein SpsA, Chain A"/>
    <property type="match status" value="2"/>
</dbReference>
<dbReference type="InterPro" id="IPR029063">
    <property type="entry name" value="SAM-dependent_MTases_sf"/>
</dbReference>
<sequence>MDDSLTPRDRRKAALHEIHRDRLSPILDDGLAPLFWSPASLDRTSAWFGHVPFAQWLVNATHPNVLVELGTHAGVSYSAFCSTVARGNLNTRCFAVDTWKGDDHAGHYPEQIYVGFSRFNEANYGSFSTLLRKTFDDAVEHFADGTIDLLHIDGFHTYAAGSHDFNKWKPKLSDRAIVLFHDTNEYKDGFGIWRLWQELKQQFPTFEFLHSHGLGVLCFGNHAHPAAMELCNLDHESANKLRERFQIIGDRWTLDARLQRQSAEIEARLGKQAKEEASVQKRQETTAIERADLLQANEGLKSELESLARLRDEEARGSAARIASLEEEAGRRDEAARGSAARIASLEEEAGRRDEEARHSAARIASLEQEKIALLSSTSWRVTAPVRAVKRMAISRGYLRRLAVNLSRGVYERLKLGRFIDRPIAGAPIRAARQIVIKAEPPAVSLTVGPSALPNPSTLFAAAQSSTFTAQPRALSKHRLEIRALLEKSLDRAIGDPSEAAVAYAQNLVAKSSWQPKISVVMPTWNRELTVINALRSALEQSLPPFEIIVSDDGSTDKTLEAIAANFPQQMASGQIKILSNKHGGVSAARNAALTATTGDLISYLDSDNAWRPHFLLLMATAFIESDEMEIGYAGLLQENLGDGRTLIRGRDFERTHLLQSNFIDLNVLVHKRKLYQQFGGFRRDLKRLVDWDLIIRYTQTYWPFYLPFIGVDYKLSPSLNNITNTQPLQENYSKVALANRPERISLGVEPLKLAYFVYDYPALSQTFVLAEIGELLKRGIDLKVYYSVRPDIIAEVDFEVESHQVANADELARLFVQHDRNICHSHFAYPGVTNFVRPACQVTGVYYTFMPHAVDIFHESNRKRSKVGELGADPLCLKVMVYGDHHRNFLESQGVPREKIAYTFQAVNLSEFENVRANRQNAVKNSKFKIVAIGRFIEKKGFGDLIRAMGLLNGSDIELDLYGYGPLEDDLRSLVMRLQLNNVNFRGVVKGIDALADAYAKADMLAVPCVEAKNGDIDGFPTVILEAMTAGVPVLTTAVSAIPDYVRDGVEGMVIPPHDPQAIASAITAFRQSTLAHKSAMLSRAMALVERMVGVEKTVQRLLDVWLGYKVDIILVTFNNKKYENRRETLEILRRVFAHTTTNFRLTVVDNNSDEDFWNEVVAQVKGRPNVQLIRKRENVFCGPASNIAIARSDAEFIIYLCSKEGFIKEHGWERTLIDMMRRQPDIGLGGHLSHLPKHILGSEFARHPAFHLFRNTEFAKGNPSRRFGHIQGGAKIIRRSMFETVGGYNDATPQDNMDVELSYCFESQGFKLSHLDDVASVTRKTLPGLEAILDEKTIVAHPLDVENVKTRLDSLKSPAGRLCNMCGGSFAEFKASPAYGPAVQCPACASLPLERLVYRALANAHYIYRGGNLAILAKTKALPRKTSGRMFKSVINLENQADFMRSIQATEGLSCVVVDSDFVSGDEREFWTLLARKIDANGEVLVVEPHEGRLIAGPGELARFSEVLAERAMTSEVAFFDMTSQKSGYDKRRLRRITISAVAIAHAAAV</sequence>
<dbReference type="Gene3D" id="3.40.50.150">
    <property type="entry name" value="Vaccinia Virus protein VP39"/>
    <property type="match status" value="1"/>
</dbReference>
<dbReference type="Pfam" id="PF00535">
    <property type="entry name" value="Glycos_transf_2"/>
    <property type="match status" value="2"/>
</dbReference>
<feature type="domain" description="Glycosyltransferase 2-like" evidence="1">
    <location>
        <begin position="1114"/>
        <end position="1202"/>
    </location>
</feature>
<evidence type="ECO:0000259" key="1">
    <source>
        <dbReference type="Pfam" id="PF00535"/>
    </source>
</evidence>
<dbReference type="OrthoDB" id="9816424at2"/>
<dbReference type="Pfam" id="PF13692">
    <property type="entry name" value="Glyco_trans_1_4"/>
    <property type="match status" value="1"/>
</dbReference>
<evidence type="ECO:0000313" key="2">
    <source>
        <dbReference type="EMBL" id="PTE09467.1"/>
    </source>
</evidence>
<dbReference type="PROSITE" id="PS50007">
    <property type="entry name" value="PIPLC_X_DOMAIN"/>
    <property type="match status" value="1"/>
</dbReference>
<dbReference type="InterPro" id="IPR050834">
    <property type="entry name" value="Glycosyltransf_2"/>
</dbReference>
<dbReference type="PANTHER" id="PTHR43685">
    <property type="entry name" value="GLYCOSYLTRANSFERASE"/>
    <property type="match status" value="1"/>
</dbReference>
<keyword evidence="3" id="KW-1185">Reference proteome</keyword>